<feature type="compositionally biased region" description="Polar residues" evidence="6">
    <location>
        <begin position="289"/>
        <end position="302"/>
    </location>
</feature>
<sequence length="996" mass="112967">MDSTLELLNYAPGMYIDEEEDEVFIGPTESSKETREDESGFQEEEQEKEGLGPYPDPQDPFEAWFSSESEMLILYEMFGEFYDEEFEKLSYQEKKKVQDKVQVSEPKSAEELMRLYPEEEMDSSLNHSLQDLELAQSLSENTIQDTKSLSPHDQETPKDFSDWFQPMEELILFDILGINYREVFEEMTPLEQRELRKKVDNTEPKSKEEILAMLAEGENEHEEEEDSQVSELDESLDSPQLNSKQKSRRLTLLAQNQEKVPEGVERTPGKVSPQEYVFKTPSNHRRNYGRTTPSYLRPTSASARKEHSPKSSEKLHCPRYCESNSVSPHFGSSPKQSSSRRPTTGIDLSKVVSPVAQYIRSNPVPPLIRNIKPSPYHAKQVIAEVVKETQPLQSSCCRLNDKNFSPLPEANYKPSSLFTEQEIESKVKTLSMSSFPSTDALEPKIFRHLGRVKVPRSIQLSKNGIENLENIIPSSSGSSCKMTLKKNVRDSIATPSNESMIDMSVHEIKALDDSSRMEKLSFAPNRDLLDSNFEGYKLSLESVPVYSSDLCQSVLNPRALSDSQLSFAHAKVFLHPRINSILQISDHCQDHKSPEVSCIWSSSTPKGTSSSDIYNPSLTFADESLSVYADGIGTLQFLSLSNSSPWKSIFKEEICGSNRSFVVIDALRVSSNELHTLLMYVDQSEKVSSSLKIEKHVSVVEWMTFKNENGGNKEGWTLDRAMIPQLSMKKRKLFLPQMKKLHPSPFHWYQTVEDIIVWILLPKETTKRDIKVEFKPSFLAVFVKGEPLVSGKLWNILESDTMSWTIKDRKLEINFSKVNEGMVWQRFLTQGLLDGDELADPNAIDVIQSVIASREDNQGSEIWEDGNGYSMAPKSQFCIRHDVDGLVWSLETVNNLEHVATFSALGYVQASKQSRKFTVFAPNFTFAAIIDSSRHVYIYKQPSKINSDLRNRKSGTQVKAISKQSVITLDNSDEILGATASDHSIILCTKKKCCVY</sequence>
<feature type="compositionally biased region" description="Basic and acidic residues" evidence="6">
    <location>
        <begin position="303"/>
        <end position="316"/>
    </location>
</feature>
<protein>
    <recommendedName>
        <fullName evidence="3">NudC domain-containing protein 1</fullName>
    </recommendedName>
</protein>
<dbReference type="CDD" id="cd06467">
    <property type="entry name" value="p23_NUDC_like"/>
    <property type="match status" value="1"/>
</dbReference>
<feature type="region of interest" description="Disordered" evidence="6">
    <location>
        <begin position="195"/>
        <end position="345"/>
    </location>
</feature>
<keyword evidence="8" id="KW-1185">Reference proteome</keyword>
<accession>A0A7R8CG46</accession>
<evidence type="ECO:0000313" key="7">
    <source>
        <dbReference type="EMBL" id="CAF2772430.1"/>
    </source>
</evidence>
<organism evidence="7 8">
    <name type="scientific">Lepeophtheirus salmonis</name>
    <name type="common">Salmon louse</name>
    <name type="synonym">Caligus salmonis</name>
    <dbReference type="NCBI Taxonomy" id="72036"/>
    <lineage>
        <taxon>Eukaryota</taxon>
        <taxon>Metazoa</taxon>
        <taxon>Ecdysozoa</taxon>
        <taxon>Arthropoda</taxon>
        <taxon>Crustacea</taxon>
        <taxon>Multicrustacea</taxon>
        <taxon>Hexanauplia</taxon>
        <taxon>Copepoda</taxon>
        <taxon>Siphonostomatoida</taxon>
        <taxon>Caligidae</taxon>
        <taxon>Lepeophtheirus</taxon>
    </lineage>
</organism>
<comment type="subcellular location">
    <subcellularLocation>
        <location evidence="2">Cytoplasm</location>
    </subcellularLocation>
    <subcellularLocation>
        <location evidence="1">Nucleus</location>
    </subcellularLocation>
</comment>
<evidence type="ECO:0000256" key="6">
    <source>
        <dbReference type="SAM" id="MobiDB-lite"/>
    </source>
</evidence>
<dbReference type="InterPro" id="IPR007052">
    <property type="entry name" value="CS_dom"/>
</dbReference>
<dbReference type="EMBL" id="HG994580">
    <property type="protein sequence ID" value="CAF2772430.1"/>
    <property type="molecule type" value="Genomic_DNA"/>
</dbReference>
<dbReference type="AlphaFoldDB" id="A0A7R8CG46"/>
<dbReference type="Proteomes" id="UP000675881">
    <property type="component" value="Chromosome 1"/>
</dbReference>
<dbReference type="InterPro" id="IPR037895">
    <property type="entry name" value="NUDCD1"/>
</dbReference>
<dbReference type="InterPro" id="IPR008978">
    <property type="entry name" value="HSP20-like_chaperone"/>
</dbReference>
<dbReference type="GO" id="GO:0005737">
    <property type="term" value="C:cytoplasm"/>
    <property type="evidence" value="ECO:0007669"/>
    <property type="project" value="UniProtKB-SubCell"/>
</dbReference>
<dbReference type="PROSITE" id="PS51203">
    <property type="entry name" value="CS"/>
    <property type="match status" value="1"/>
</dbReference>
<feature type="compositionally biased region" description="Basic and acidic residues" evidence="6">
    <location>
        <begin position="195"/>
        <end position="210"/>
    </location>
</feature>
<gene>
    <name evidence="7" type="ORF">LSAA_1169</name>
</gene>
<feature type="compositionally biased region" description="Basic and acidic residues" evidence="6">
    <location>
        <begin position="259"/>
        <end position="268"/>
    </location>
</feature>
<keyword evidence="4" id="KW-0963">Cytoplasm</keyword>
<evidence type="ECO:0000256" key="3">
    <source>
        <dbReference type="ARBA" id="ARBA00018915"/>
    </source>
</evidence>
<feature type="region of interest" description="Disordered" evidence="6">
    <location>
        <begin position="19"/>
        <end position="62"/>
    </location>
</feature>
<evidence type="ECO:0000313" key="8">
    <source>
        <dbReference type="Proteomes" id="UP000675881"/>
    </source>
</evidence>
<name>A0A7R8CG46_LEPSM</name>
<keyword evidence="5" id="KW-0539">Nucleus</keyword>
<evidence type="ECO:0000256" key="1">
    <source>
        <dbReference type="ARBA" id="ARBA00004123"/>
    </source>
</evidence>
<evidence type="ECO:0000256" key="4">
    <source>
        <dbReference type="ARBA" id="ARBA00022490"/>
    </source>
</evidence>
<dbReference type="PANTHER" id="PTHR21664">
    <property type="entry name" value="CHRONIC MYELOGENOUS LEUKEMIA TUMOR ANTIGEN 66"/>
    <property type="match status" value="1"/>
</dbReference>
<feature type="compositionally biased region" description="Polar residues" evidence="6">
    <location>
        <begin position="333"/>
        <end position="342"/>
    </location>
</feature>
<proteinExistence type="predicted"/>
<feature type="compositionally biased region" description="Acidic residues" evidence="6">
    <location>
        <begin position="217"/>
        <end position="236"/>
    </location>
</feature>
<evidence type="ECO:0000256" key="5">
    <source>
        <dbReference type="ARBA" id="ARBA00023242"/>
    </source>
</evidence>
<dbReference type="Pfam" id="PF04969">
    <property type="entry name" value="CS"/>
    <property type="match status" value="1"/>
</dbReference>
<dbReference type="OrthoDB" id="10676590at2759"/>
<evidence type="ECO:0000256" key="2">
    <source>
        <dbReference type="ARBA" id="ARBA00004496"/>
    </source>
</evidence>
<dbReference type="SUPFAM" id="SSF49764">
    <property type="entry name" value="HSP20-like chaperones"/>
    <property type="match status" value="1"/>
</dbReference>
<dbReference type="GO" id="GO:0005634">
    <property type="term" value="C:nucleus"/>
    <property type="evidence" value="ECO:0007669"/>
    <property type="project" value="UniProtKB-SubCell"/>
</dbReference>
<dbReference type="PANTHER" id="PTHR21664:SF1">
    <property type="entry name" value="NUDC DOMAIN-CONTAINING PROTEIN 1"/>
    <property type="match status" value="1"/>
</dbReference>
<dbReference type="Gene3D" id="2.60.40.790">
    <property type="match status" value="1"/>
</dbReference>
<reference evidence="7" key="1">
    <citation type="submission" date="2021-02" db="EMBL/GenBank/DDBJ databases">
        <authorList>
            <person name="Bekaert M."/>
        </authorList>
    </citation>
    <scope>NUCLEOTIDE SEQUENCE</scope>
    <source>
        <strain evidence="7">IoA-00</strain>
    </source>
</reference>